<dbReference type="PROSITE" id="PS50943">
    <property type="entry name" value="HTH_CROC1"/>
    <property type="match status" value="1"/>
</dbReference>
<protein>
    <submittedName>
        <fullName evidence="2">Helix-turn-helix protein</fullName>
    </submittedName>
</protein>
<feature type="domain" description="HTH cro/C1-type" evidence="1">
    <location>
        <begin position="17"/>
        <end position="75"/>
    </location>
</feature>
<dbReference type="Proteomes" id="UP000292927">
    <property type="component" value="Unassembled WGS sequence"/>
</dbReference>
<dbReference type="Gene3D" id="1.10.260.40">
    <property type="entry name" value="lambda repressor-like DNA-binding domains"/>
    <property type="match status" value="1"/>
</dbReference>
<evidence type="ECO:0000313" key="2">
    <source>
        <dbReference type="EMBL" id="RZS92134.1"/>
    </source>
</evidence>
<comment type="caution">
    <text evidence="2">The sequence shown here is derived from an EMBL/GenBank/DDBJ whole genome shotgun (WGS) entry which is preliminary data.</text>
</comment>
<accession>A0A4Q7NY05</accession>
<dbReference type="Pfam" id="PF01381">
    <property type="entry name" value="HTH_3"/>
    <property type="match status" value="1"/>
</dbReference>
<proteinExistence type="predicted"/>
<evidence type="ECO:0000313" key="3">
    <source>
        <dbReference type="Proteomes" id="UP000292927"/>
    </source>
</evidence>
<dbReference type="AlphaFoldDB" id="A0A4Q7NY05"/>
<dbReference type="InterPro" id="IPR001387">
    <property type="entry name" value="Cro/C1-type_HTH"/>
</dbReference>
<sequence length="126" mass="14002">MIQKGNGMGNTKIAEILKYYRKLNDMSVEDVSEELKGRNIVAAPKTIYGWESGRTSPAADTLMNLCKIYNITDVLAAFGYAGQDESLLLKDLNEEEKKVLLAYRNLPQMQPAVKKLLGVESDSSTK</sequence>
<dbReference type="SMART" id="SM00530">
    <property type="entry name" value="HTH_XRE"/>
    <property type="match status" value="1"/>
</dbReference>
<dbReference type="InterPro" id="IPR010982">
    <property type="entry name" value="Lambda_DNA-bd_dom_sf"/>
</dbReference>
<dbReference type="EMBL" id="SGXF01000010">
    <property type="protein sequence ID" value="RZS92134.1"/>
    <property type="molecule type" value="Genomic_DNA"/>
</dbReference>
<keyword evidence="3" id="KW-1185">Reference proteome</keyword>
<reference evidence="2 3" key="1">
    <citation type="submission" date="2019-02" db="EMBL/GenBank/DDBJ databases">
        <title>Genomic Encyclopedia of Type Strains, Phase IV (KMG-IV): sequencing the most valuable type-strain genomes for metagenomic binning, comparative biology and taxonomic classification.</title>
        <authorList>
            <person name="Goeker M."/>
        </authorList>
    </citation>
    <scope>NUCLEOTIDE SEQUENCE [LARGE SCALE GENOMIC DNA]</scope>
    <source>
        <strain evidence="2 3">DSM 29486</strain>
    </source>
</reference>
<dbReference type="SUPFAM" id="SSF47413">
    <property type="entry name" value="lambda repressor-like DNA-binding domains"/>
    <property type="match status" value="1"/>
</dbReference>
<gene>
    <name evidence="2" type="ORF">EV209_3257</name>
</gene>
<dbReference type="CDD" id="cd00093">
    <property type="entry name" value="HTH_XRE"/>
    <property type="match status" value="1"/>
</dbReference>
<evidence type="ECO:0000259" key="1">
    <source>
        <dbReference type="PROSITE" id="PS50943"/>
    </source>
</evidence>
<name>A0A4Q7NY05_9FIRM</name>
<dbReference type="GO" id="GO:0003677">
    <property type="term" value="F:DNA binding"/>
    <property type="evidence" value="ECO:0007669"/>
    <property type="project" value="InterPro"/>
</dbReference>
<organism evidence="2 3">
    <name type="scientific">Cuneatibacter caecimuris</name>
    <dbReference type="NCBI Taxonomy" id="1796618"/>
    <lineage>
        <taxon>Bacteria</taxon>
        <taxon>Bacillati</taxon>
        <taxon>Bacillota</taxon>
        <taxon>Clostridia</taxon>
        <taxon>Lachnospirales</taxon>
        <taxon>Lachnospiraceae</taxon>
        <taxon>Cuneatibacter</taxon>
    </lineage>
</organism>